<dbReference type="OrthoDB" id="3806873at2"/>
<evidence type="ECO:0000256" key="12">
    <source>
        <dbReference type="PIRSR" id="PIRSR000706-2"/>
    </source>
</evidence>
<dbReference type="InterPro" id="IPR011009">
    <property type="entry name" value="Kinase-like_dom_sf"/>
</dbReference>
<reference evidence="14 15" key="1">
    <citation type="submission" date="2016-02" db="EMBL/GenBank/DDBJ databases">
        <authorList>
            <person name="Wen L."/>
            <person name="He K."/>
            <person name="Yang H."/>
        </authorList>
    </citation>
    <scope>NUCLEOTIDE SEQUENCE [LARGE SCALE GENOMIC DNA]</scope>
    <source>
        <strain evidence="14 15">CD09_2</strain>
    </source>
</reference>
<accession>A0A177JBN8</accession>
<keyword evidence="4 10" id="KW-0808">Transferase</keyword>
<proteinExistence type="inferred from homology"/>
<evidence type="ECO:0000256" key="7">
    <source>
        <dbReference type="ARBA" id="ARBA00022840"/>
    </source>
</evidence>
<dbReference type="EMBL" id="LSTR01000081">
    <property type="protein sequence ID" value="OAH38602.1"/>
    <property type="molecule type" value="Genomic_DNA"/>
</dbReference>
<evidence type="ECO:0000256" key="1">
    <source>
        <dbReference type="ARBA" id="ARBA00006219"/>
    </source>
</evidence>
<feature type="binding site" evidence="12">
    <location>
        <position position="216"/>
    </location>
    <ligand>
        <name>Mg(2+)</name>
        <dbReference type="ChEBI" id="CHEBI:18420"/>
    </ligand>
</feature>
<gene>
    <name evidence="14" type="ORF">AX777_23460</name>
</gene>
<keyword evidence="5 10" id="KW-0547">Nucleotide-binding</keyword>
<feature type="domain" description="Aminoglycoside phosphotransferase" evidence="13">
    <location>
        <begin position="39"/>
        <end position="263"/>
    </location>
</feature>
<feature type="active site" description="Proton acceptor" evidence="11">
    <location>
        <position position="198"/>
    </location>
</feature>
<dbReference type="SUPFAM" id="SSF56112">
    <property type="entry name" value="Protein kinase-like (PK-like)"/>
    <property type="match status" value="1"/>
</dbReference>
<comment type="catalytic activity">
    <reaction evidence="9">
        <text>kanamycin A + ATP = kanamycin 3'-phosphate + ADP + H(+)</text>
        <dbReference type="Rhea" id="RHEA:24256"/>
        <dbReference type="ChEBI" id="CHEBI:15378"/>
        <dbReference type="ChEBI" id="CHEBI:30616"/>
        <dbReference type="ChEBI" id="CHEBI:57909"/>
        <dbReference type="ChEBI" id="CHEBI:58214"/>
        <dbReference type="ChEBI" id="CHEBI:456216"/>
        <dbReference type="EC" id="2.7.1.95"/>
    </reaction>
</comment>
<sequence length="271" mass="30516">MIHDEREQASPVMPVPSSMTASVDGYAWARDTIGESGGTVYRLHGKAGEPDLYLKHGRDAVADDIVSEMVRLRWLAPHKVAPAVCCFVSTDSDAWLLMDALPGKTAYQLLEDCPDERMAVVDAITDFLRRLHDIPVVECPFNSDHHLRLALAQKRMDAGLVDTDDFDDERSGWTAQQVWRDMTALLPLTPDPVVTHGDYSLDNLLLRNGHVVGCIDVGRVGIADRYQDLAILWNCLGEFGPEFQVRMLTRYGIHDADEHKLRFHLMLDEFF</sequence>
<keyword evidence="12" id="KW-0460">Magnesium</keyword>
<evidence type="ECO:0000256" key="10">
    <source>
        <dbReference type="PIRNR" id="PIRNR000706"/>
    </source>
</evidence>
<organism evidence="14 15">
    <name type="scientific">Sphingobium yanoikuyae</name>
    <name type="common">Sphingomonas yanoikuyae</name>
    <dbReference type="NCBI Taxonomy" id="13690"/>
    <lineage>
        <taxon>Bacteria</taxon>
        <taxon>Pseudomonadati</taxon>
        <taxon>Pseudomonadota</taxon>
        <taxon>Alphaproteobacteria</taxon>
        <taxon>Sphingomonadales</taxon>
        <taxon>Sphingomonadaceae</taxon>
        <taxon>Sphingobium</taxon>
    </lineage>
</organism>
<comment type="caution">
    <text evidence="14">The sequence shown here is derived from an EMBL/GenBank/DDBJ whole genome shotgun (WGS) entry which is preliminary data.</text>
</comment>
<dbReference type="NCBIfam" id="NF033068">
    <property type="entry name" value="APH_3p"/>
    <property type="match status" value="1"/>
</dbReference>
<dbReference type="GO" id="GO:0008910">
    <property type="term" value="F:kanamycin kinase activity"/>
    <property type="evidence" value="ECO:0007669"/>
    <property type="project" value="UniProtKB-EC"/>
</dbReference>
<keyword evidence="6 10" id="KW-0418">Kinase</keyword>
<dbReference type="Gene3D" id="3.90.1200.10">
    <property type="match status" value="1"/>
</dbReference>
<keyword evidence="12" id="KW-0479">Metal-binding</keyword>
<comment type="similarity">
    <text evidence="1 10">Belongs to the aminoglycoside phosphotransferase family.</text>
</comment>
<dbReference type="GO" id="GO:0005524">
    <property type="term" value="F:ATP binding"/>
    <property type="evidence" value="ECO:0007669"/>
    <property type="project" value="UniProtKB-KW"/>
</dbReference>
<dbReference type="CDD" id="cd05150">
    <property type="entry name" value="APH"/>
    <property type="match status" value="1"/>
</dbReference>
<feature type="binding site" evidence="12">
    <location>
        <position position="203"/>
    </location>
    <ligand>
        <name>Mg(2+)</name>
        <dbReference type="ChEBI" id="CHEBI:18420"/>
    </ligand>
</feature>
<dbReference type="InterPro" id="IPR002575">
    <property type="entry name" value="Aminoglycoside_PTrfase"/>
</dbReference>
<evidence type="ECO:0000256" key="8">
    <source>
        <dbReference type="ARBA" id="ARBA00023251"/>
    </source>
</evidence>
<dbReference type="GO" id="GO:0046677">
    <property type="term" value="P:response to antibiotic"/>
    <property type="evidence" value="ECO:0007669"/>
    <property type="project" value="UniProtKB-KW"/>
</dbReference>
<dbReference type="GO" id="GO:0046872">
    <property type="term" value="F:metal ion binding"/>
    <property type="evidence" value="ECO:0007669"/>
    <property type="project" value="UniProtKB-KW"/>
</dbReference>
<dbReference type="PANTHER" id="PTHR21310">
    <property type="entry name" value="AMINOGLYCOSIDE PHOSPHOTRANSFERASE-RELATED-RELATED"/>
    <property type="match status" value="1"/>
</dbReference>
<dbReference type="PIRSF" id="PIRSF000706">
    <property type="entry name" value="Kanamycin_kin"/>
    <property type="match status" value="1"/>
</dbReference>
<evidence type="ECO:0000313" key="14">
    <source>
        <dbReference type="EMBL" id="OAH38602.1"/>
    </source>
</evidence>
<evidence type="ECO:0000256" key="4">
    <source>
        <dbReference type="ARBA" id="ARBA00022679"/>
    </source>
</evidence>
<evidence type="ECO:0000256" key="2">
    <source>
        <dbReference type="ARBA" id="ARBA00012193"/>
    </source>
</evidence>
<keyword evidence="8 10" id="KW-0046">Antibiotic resistance</keyword>
<dbReference type="RefSeq" id="WP_063977000.1">
    <property type="nucleotide sequence ID" value="NZ_LSTR01000081.1"/>
</dbReference>
<dbReference type="PANTHER" id="PTHR21310:SF41">
    <property type="entry name" value="3'-PHOSPHOTRANSFERASE, PUTATIVE-RELATED"/>
    <property type="match status" value="1"/>
</dbReference>
<dbReference type="Pfam" id="PF01636">
    <property type="entry name" value="APH"/>
    <property type="match status" value="1"/>
</dbReference>
<evidence type="ECO:0000256" key="11">
    <source>
        <dbReference type="PIRSR" id="PIRSR000706-1"/>
    </source>
</evidence>
<evidence type="ECO:0000259" key="13">
    <source>
        <dbReference type="Pfam" id="PF01636"/>
    </source>
</evidence>
<dbReference type="NCBIfam" id="NF033059">
    <property type="entry name" value="APH_3p_I"/>
    <property type="match status" value="1"/>
</dbReference>
<name>A0A177JBN8_SPHYA</name>
<dbReference type="InterPro" id="IPR024165">
    <property type="entry name" value="Kan/Strep_kinase"/>
</dbReference>
<evidence type="ECO:0000256" key="9">
    <source>
        <dbReference type="ARBA" id="ARBA00048925"/>
    </source>
</evidence>
<dbReference type="AlphaFoldDB" id="A0A177JBN8"/>
<dbReference type="InterPro" id="IPR051678">
    <property type="entry name" value="AGP_Transferase"/>
</dbReference>
<evidence type="ECO:0000256" key="5">
    <source>
        <dbReference type="ARBA" id="ARBA00022741"/>
    </source>
</evidence>
<evidence type="ECO:0000256" key="6">
    <source>
        <dbReference type="ARBA" id="ARBA00022777"/>
    </source>
</evidence>
<dbReference type="Gene3D" id="3.30.200.20">
    <property type="entry name" value="Phosphorylase Kinase, domain 1"/>
    <property type="match status" value="1"/>
</dbReference>
<dbReference type="EC" id="2.7.1.95" evidence="2"/>
<protein>
    <recommendedName>
        <fullName evidence="3">Aminoglycoside 3'-phosphotransferase</fullName>
        <ecNumber evidence="2">2.7.1.95</ecNumber>
    </recommendedName>
</protein>
<evidence type="ECO:0000313" key="15">
    <source>
        <dbReference type="Proteomes" id="UP000077262"/>
    </source>
</evidence>
<keyword evidence="7 10" id="KW-0067">ATP-binding</keyword>
<evidence type="ECO:0000256" key="3">
    <source>
        <dbReference type="ARBA" id="ARBA00017903"/>
    </source>
</evidence>
<dbReference type="Proteomes" id="UP000077262">
    <property type="component" value="Unassembled WGS sequence"/>
</dbReference>